<dbReference type="GO" id="GO:0012506">
    <property type="term" value="C:vesicle membrane"/>
    <property type="evidence" value="ECO:0007669"/>
    <property type="project" value="TreeGrafter"/>
</dbReference>
<organism evidence="3">
    <name type="scientific">Lygus hesperus</name>
    <name type="common">Western plant bug</name>
    <dbReference type="NCBI Taxonomy" id="30085"/>
    <lineage>
        <taxon>Eukaryota</taxon>
        <taxon>Metazoa</taxon>
        <taxon>Ecdysozoa</taxon>
        <taxon>Arthropoda</taxon>
        <taxon>Hexapoda</taxon>
        <taxon>Insecta</taxon>
        <taxon>Pterygota</taxon>
        <taxon>Neoptera</taxon>
        <taxon>Paraneoptera</taxon>
        <taxon>Hemiptera</taxon>
        <taxon>Heteroptera</taxon>
        <taxon>Panheteroptera</taxon>
        <taxon>Cimicomorpha</taxon>
        <taxon>Miridae</taxon>
        <taxon>Mirini</taxon>
        <taxon>Lygus</taxon>
    </lineage>
</organism>
<dbReference type="InterPro" id="IPR029071">
    <property type="entry name" value="Ubiquitin-like_domsf"/>
</dbReference>
<evidence type="ECO:0000256" key="1">
    <source>
        <dbReference type="SAM" id="MobiDB-lite"/>
    </source>
</evidence>
<dbReference type="GO" id="GO:0005634">
    <property type="term" value="C:nucleus"/>
    <property type="evidence" value="ECO:0007669"/>
    <property type="project" value="TreeGrafter"/>
</dbReference>
<evidence type="ECO:0000313" key="4">
    <source>
        <dbReference type="EMBL" id="JAQ13343.1"/>
    </source>
</evidence>
<dbReference type="PANTHER" id="PTHR46467:SF1">
    <property type="entry name" value="TETHER CONTAINING UBX DOMAIN FOR GLUT4"/>
    <property type="match status" value="1"/>
</dbReference>
<dbReference type="Gene3D" id="3.10.20.90">
    <property type="entry name" value="Phosphatidylinositol 3-kinase Catalytic Subunit, Chain A, domain 1"/>
    <property type="match status" value="1"/>
</dbReference>
<feature type="region of interest" description="Disordered" evidence="1">
    <location>
        <begin position="68"/>
        <end position="87"/>
    </location>
</feature>
<dbReference type="PANTHER" id="PTHR46467">
    <property type="entry name" value="TETHER CONTAINING UBX DOMAIN FOR GLUT4"/>
    <property type="match status" value="1"/>
</dbReference>
<proteinExistence type="predicted"/>
<feature type="compositionally biased region" description="Polar residues" evidence="1">
    <location>
        <begin position="217"/>
        <end position="229"/>
    </location>
</feature>
<feature type="domain" description="UBX" evidence="2">
    <location>
        <begin position="91"/>
        <end position="166"/>
    </location>
</feature>
<protein>
    <submittedName>
        <fullName evidence="3">Tether containing UBX domain for GLUT4</fullName>
    </submittedName>
</protein>
<dbReference type="Pfam" id="PF00789">
    <property type="entry name" value="UBX"/>
    <property type="match status" value="1"/>
</dbReference>
<dbReference type="EMBL" id="GDHC01005286">
    <property type="protein sequence ID" value="JAQ13343.1"/>
    <property type="molecule type" value="Transcribed_RNA"/>
</dbReference>
<dbReference type="GO" id="GO:0006886">
    <property type="term" value="P:intracellular protein transport"/>
    <property type="evidence" value="ECO:0007669"/>
    <property type="project" value="TreeGrafter"/>
</dbReference>
<evidence type="ECO:0000259" key="2">
    <source>
        <dbReference type="PROSITE" id="PS50033"/>
    </source>
</evidence>
<dbReference type="GO" id="GO:0005737">
    <property type="term" value="C:cytoplasm"/>
    <property type="evidence" value="ECO:0007669"/>
    <property type="project" value="TreeGrafter"/>
</dbReference>
<dbReference type="InterPro" id="IPR001012">
    <property type="entry name" value="UBX_dom"/>
</dbReference>
<dbReference type="SUPFAM" id="SSF54236">
    <property type="entry name" value="Ubiquitin-like"/>
    <property type="match status" value="1"/>
</dbReference>
<sequence length="239" mass="27262">MSIQADVGRMDQSTSSGNTESRNALAFRMPEEDVNVPKRDQVEEDDSFYDLTYEEIIALHHASQKQKDIDDKLLPRSKREEEEAKLKPPKLEYDNTVIRIEFPDRMVLQGQFKIHETVNDLKEFVREHVKEPGAGFDLFTSPPKSILSEDAKLIDLKLVPTAKVYIGVRNNGNCQLVCDRMAVVPYECAQEAAKNVRRPIENEASRSKPGPSRTEEVQPQESNSGSNSKKVPKWFKMKK</sequence>
<gene>
    <name evidence="3" type="primary">ASPSCR1_1</name>
    <name evidence="4" type="synonym">ASPSCR1_0</name>
    <name evidence="4" type="ORF">g.59516</name>
    <name evidence="3" type="ORF">g.59517</name>
</gene>
<dbReference type="EMBL" id="GDHC01014097">
    <property type="protein sequence ID" value="JAQ04532.1"/>
    <property type="molecule type" value="Transcribed_RNA"/>
</dbReference>
<feature type="compositionally biased region" description="Polar residues" evidence="1">
    <location>
        <begin position="11"/>
        <end position="22"/>
    </location>
</feature>
<dbReference type="PROSITE" id="PS50033">
    <property type="entry name" value="UBX"/>
    <property type="match status" value="1"/>
</dbReference>
<dbReference type="AlphaFoldDB" id="A0A146LBQ8"/>
<feature type="compositionally biased region" description="Basic residues" evidence="1">
    <location>
        <begin position="230"/>
        <end position="239"/>
    </location>
</feature>
<reference evidence="3" key="1">
    <citation type="journal article" date="2016" name="Gigascience">
        <title>De novo construction of an expanded transcriptome assembly for the western tarnished plant bug, Lygus hesperus.</title>
        <authorList>
            <person name="Tassone E.E."/>
            <person name="Geib S.M."/>
            <person name="Hall B."/>
            <person name="Fabrick J.A."/>
            <person name="Brent C.S."/>
            <person name="Hull J.J."/>
        </authorList>
    </citation>
    <scope>NUCLEOTIDE SEQUENCE</scope>
</reference>
<accession>A0A146LBQ8</accession>
<feature type="region of interest" description="Disordered" evidence="1">
    <location>
        <begin position="1"/>
        <end position="41"/>
    </location>
</feature>
<feature type="region of interest" description="Disordered" evidence="1">
    <location>
        <begin position="195"/>
        <end position="239"/>
    </location>
</feature>
<dbReference type="CDD" id="cd16118">
    <property type="entry name" value="UBX2_UBXN9"/>
    <property type="match status" value="1"/>
</dbReference>
<evidence type="ECO:0000313" key="3">
    <source>
        <dbReference type="EMBL" id="JAQ04532.1"/>
    </source>
</evidence>
<name>A0A146LBQ8_LYGHE</name>
<feature type="compositionally biased region" description="Basic and acidic residues" evidence="1">
    <location>
        <begin position="29"/>
        <end position="41"/>
    </location>
</feature>